<dbReference type="SUPFAM" id="SSF90257">
    <property type="entry name" value="Myosin rod fragments"/>
    <property type="match status" value="1"/>
</dbReference>
<accession>A0AAN8IAF2</accession>
<comment type="similarity">
    <text evidence="1">Belongs to the TRAFAC class myosin-kinesin ATPase superfamily. Myosin family.</text>
</comment>
<protein>
    <recommendedName>
        <fullName evidence="3">Myosin motor domain-containing protein</fullName>
    </recommendedName>
</protein>
<dbReference type="InterPro" id="IPR027417">
    <property type="entry name" value="P-loop_NTPase"/>
</dbReference>
<evidence type="ECO:0000256" key="2">
    <source>
        <dbReference type="SAM" id="Coils"/>
    </source>
</evidence>
<keyword evidence="2" id="KW-0175">Coiled coil</keyword>
<keyword evidence="5" id="KW-1185">Reference proteome</keyword>
<keyword evidence="1" id="KW-0518">Myosin</keyword>
<dbReference type="GO" id="GO:0003779">
    <property type="term" value="F:actin binding"/>
    <property type="evidence" value="ECO:0007669"/>
    <property type="project" value="UniProtKB-KW"/>
</dbReference>
<evidence type="ECO:0000313" key="4">
    <source>
        <dbReference type="EMBL" id="KAK5966929.1"/>
    </source>
</evidence>
<evidence type="ECO:0000259" key="3">
    <source>
        <dbReference type="PROSITE" id="PS51456"/>
    </source>
</evidence>
<reference evidence="4 5" key="1">
    <citation type="submission" date="2019-10" db="EMBL/GenBank/DDBJ databases">
        <title>Assembly and Annotation for the nematode Trichostrongylus colubriformis.</title>
        <authorList>
            <person name="Martin J."/>
        </authorList>
    </citation>
    <scope>NUCLEOTIDE SEQUENCE [LARGE SCALE GENOMIC DNA]</scope>
    <source>
        <strain evidence="4">G859</strain>
        <tissue evidence="4">Whole worm</tissue>
    </source>
</reference>
<comment type="caution">
    <text evidence="1">Lacks conserved residue(s) required for the propagation of feature annotation.</text>
</comment>
<dbReference type="Gene3D" id="1.20.5.4820">
    <property type="match status" value="1"/>
</dbReference>
<keyword evidence="1" id="KW-0009">Actin-binding</keyword>
<dbReference type="Proteomes" id="UP001331761">
    <property type="component" value="Unassembled WGS sequence"/>
</dbReference>
<keyword evidence="1" id="KW-0505">Motor protein</keyword>
<dbReference type="GO" id="GO:0003774">
    <property type="term" value="F:cytoskeletal motor activity"/>
    <property type="evidence" value="ECO:0007669"/>
    <property type="project" value="InterPro"/>
</dbReference>
<organism evidence="4 5">
    <name type="scientific">Trichostrongylus colubriformis</name>
    <name type="common">Black scour worm</name>
    <dbReference type="NCBI Taxonomy" id="6319"/>
    <lineage>
        <taxon>Eukaryota</taxon>
        <taxon>Metazoa</taxon>
        <taxon>Ecdysozoa</taxon>
        <taxon>Nematoda</taxon>
        <taxon>Chromadorea</taxon>
        <taxon>Rhabditida</taxon>
        <taxon>Rhabditina</taxon>
        <taxon>Rhabditomorpha</taxon>
        <taxon>Strongyloidea</taxon>
        <taxon>Trichostrongylidae</taxon>
        <taxon>Trichostrongylus</taxon>
    </lineage>
</organism>
<dbReference type="InterPro" id="IPR001609">
    <property type="entry name" value="Myosin_head_motor_dom-like"/>
</dbReference>
<dbReference type="GO" id="GO:0005524">
    <property type="term" value="F:ATP binding"/>
    <property type="evidence" value="ECO:0007669"/>
    <property type="project" value="InterPro"/>
</dbReference>
<dbReference type="SUPFAM" id="SSF52540">
    <property type="entry name" value="P-loop containing nucleoside triphosphate hydrolases"/>
    <property type="match status" value="1"/>
</dbReference>
<evidence type="ECO:0000313" key="5">
    <source>
        <dbReference type="Proteomes" id="UP001331761"/>
    </source>
</evidence>
<sequence>KGAAAMLARLVKEKKLSEDNFRVGLTKVFFKAGIVAHLEDIRDIRLAELVTGLQAQIRWYYQTIEKKRRVARMEATKSIQRSVRNWAMLRTWSWFKLYGKVKPLIQSGKIEEQYEKLQESVANLKDTLQKEEALKAELAESAERLKRETTDLLAQLEATRGTNTEIEERMAMMNEQKVA</sequence>
<dbReference type="PROSITE" id="PS51456">
    <property type="entry name" value="MYOSIN_MOTOR"/>
    <property type="match status" value="1"/>
</dbReference>
<feature type="non-terminal residue" evidence="4">
    <location>
        <position position="179"/>
    </location>
</feature>
<feature type="domain" description="Myosin motor" evidence="3">
    <location>
        <begin position="1"/>
        <end position="43"/>
    </location>
</feature>
<dbReference type="EMBL" id="WIXE01022978">
    <property type="protein sequence ID" value="KAK5966929.1"/>
    <property type="molecule type" value="Genomic_DNA"/>
</dbReference>
<proteinExistence type="inferred from homology"/>
<comment type="caution">
    <text evidence="4">The sequence shown here is derived from an EMBL/GenBank/DDBJ whole genome shotgun (WGS) entry which is preliminary data.</text>
</comment>
<evidence type="ECO:0000256" key="1">
    <source>
        <dbReference type="PROSITE-ProRule" id="PRU00782"/>
    </source>
</evidence>
<dbReference type="AlphaFoldDB" id="A0AAN8IAF2"/>
<gene>
    <name evidence="4" type="ORF">GCK32_017239</name>
</gene>
<dbReference type="GO" id="GO:0016459">
    <property type="term" value="C:myosin complex"/>
    <property type="evidence" value="ECO:0007669"/>
    <property type="project" value="UniProtKB-KW"/>
</dbReference>
<feature type="coiled-coil region" evidence="2">
    <location>
        <begin position="107"/>
        <end position="176"/>
    </location>
</feature>
<feature type="non-terminal residue" evidence="4">
    <location>
        <position position="1"/>
    </location>
</feature>
<name>A0AAN8IAF2_TRICO</name>
<dbReference type="Gene3D" id="1.20.5.340">
    <property type="match status" value="1"/>
</dbReference>